<dbReference type="EMBL" id="MHIP01000048">
    <property type="protein sequence ID" value="OGY53739.1"/>
    <property type="molecule type" value="Genomic_DNA"/>
</dbReference>
<dbReference type="PANTHER" id="PTHR39556">
    <property type="entry name" value="PROTEIN, PUTATIVE-RELATED"/>
    <property type="match status" value="1"/>
</dbReference>
<feature type="transmembrane region" description="Helical" evidence="1">
    <location>
        <begin position="209"/>
        <end position="227"/>
    </location>
</feature>
<keyword evidence="1" id="KW-1133">Transmembrane helix</keyword>
<sequence length="401" mass="44209">MIDVKVSILKNLDYTKKLNFVFNLILLLAASLALPQLAEPTKALTTKFLKLENIEILFMFIGVLFIVNIYRQLGNIADYLMYWTRFLKSPRLSLIFTSMILGLMPVKGRTLISSPVIGQITEKHKLNKMSAAMVDYLATHIVYLLLPIEGMVIVALSTFAVLGFNLLTLISYTLPGIIFFMLLVTYYSWKTGNRQSIELPRSQVKFSQAAKVTLPIVLLLIAAYLYAQQGVTYALITGTIVFVGLSLLFLSPTKQQIKGALKTMDKQLIVTLMLIFLFSATVSQLPFIQAWAAAVIASSFAIPALIVICYLIGFFLGSSKGTATAIFPLLLPLISNAPNAFQIIAIAYAAGWAGYIASPAHACCHYAASYFDTPYLKVWSRISIYSLIASALIIVTALIRG</sequence>
<evidence type="ECO:0000313" key="2">
    <source>
        <dbReference type="EMBL" id="OGY53739.1"/>
    </source>
</evidence>
<organism evidence="2 3">
    <name type="scientific">Candidatus Buchananbacteria bacterium RIFCSPLOWO2_01_FULL_46_12</name>
    <dbReference type="NCBI Taxonomy" id="1797546"/>
    <lineage>
        <taxon>Bacteria</taxon>
        <taxon>Candidatus Buchananiibacteriota</taxon>
    </lineage>
</organism>
<feature type="transmembrane region" description="Helical" evidence="1">
    <location>
        <begin position="169"/>
        <end position="189"/>
    </location>
</feature>
<feature type="transmembrane region" description="Helical" evidence="1">
    <location>
        <begin position="329"/>
        <end position="350"/>
    </location>
</feature>
<accession>A0A1G1YN71</accession>
<dbReference type="PANTHER" id="PTHR39556:SF1">
    <property type="entry name" value="PROTEIN, PUTATIVE-RELATED"/>
    <property type="match status" value="1"/>
</dbReference>
<feature type="transmembrane region" description="Helical" evidence="1">
    <location>
        <begin position="270"/>
        <end position="288"/>
    </location>
</feature>
<dbReference type="AlphaFoldDB" id="A0A1G1YN71"/>
<proteinExistence type="predicted"/>
<feature type="transmembrane region" description="Helical" evidence="1">
    <location>
        <begin position="133"/>
        <end position="163"/>
    </location>
</feature>
<feature type="transmembrane region" description="Helical" evidence="1">
    <location>
        <begin position="378"/>
        <end position="399"/>
    </location>
</feature>
<feature type="transmembrane region" description="Helical" evidence="1">
    <location>
        <begin position="54"/>
        <end position="73"/>
    </location>
</feature>
<dbReference type="Pfam" id="PF04165">
    <property type="entry name" value="DUF401"/>
    <property type="match status" value="1"/>
</dbReference>
<protein>
    <recommendedName>
        <fullName evidence="4">DUF401 family protein</fullName>
    </recommendedName>
</protein>
<name>A0A1G1YN71_9BACT</name>
<feature type="transmembrane region" description="Helical" evidence="1">
    <location>
        <begin position="20"/>
        <end position="38"/>
    </location>
</feature>
<feature type="transmembrane region" description="Helical" evidence="1">
    <location>
        <begin position="294"/>
        <end position="317"/>
    </location>
</feature>
<evidence type="ECO:0000313" key="3">
    <source>
        <dbReference type="Proteomes" id="UP000176512"/>
    </source>
</evidence>
<evidence type="ECO:0008006" key="4">
    <source>
        <dbReference type="Google" id="ProtNLM"/>
    </source>
</evidence>
<feature type="transmembrane region" description="Helical" evidence="1">
    <location>
        <begin position="233"/>
        <end position="250"/>
    </location>
</feature>
<keyword evidence="1" id="KW-0472">Membrane</keyword>
<reference evidence="2 3" key="1">
    <citation type="journal article" date="2016" name="Nat. Commun.">
        <title>Thousands of microbial genomes shed light on interconnected biogeochemical processes in an aquifer system.</title>
        <authorList>
            <person name="Anantharaman K."/>
            <person name="Brown C.T."/>
            <person name="Hug L.A."/>
            <person name="Sharon I."/>
            <person name="Castelle C.J."/>
            <person name="Probst A.J."/>
            <person name="Thomas B.C."/>
            <person name="Singh A."/>
            <person name="Wilkins M.J."/>
            <person name="Karaoz U."/>
            <person name="Brodie E.L."/>
            <person name="Williams K.H."/>
            <person name="Hubbard S.S."/>
            <person name="Banfield J.F."/>
        </authorList>
    </citation>
    <scope>NUCLEOTIDE SEQUENCE [LARGE SCALE GENOMIC DNA]</scope>
</reference>
<dbReference type="InterPro" id="IPR007294">
    <property type="entry name" value="DUF401"/>
</dbReference>
<gene>
    <name evidence="2" type="ORF">A3A24_00140</name>
</gene>
<comment type="caution">
    <text evidence="2">The sequence shown here is derived from an EMBL/GenBank/DDBJ whole genome shotgun (WGS) entry which is preliminary data.</text>
</comment>
<evidence type="ECO:0000256" key="1">
    <source>
        <dbReference type="SAM" id="Phobius"/>
    </source>
</evidence>
<dbReference type="Proteomes" id="UP000176512">
    <property type="component" value="Unassembled WGS sequence"/>
</dbReference>
<keyword evidence="1" id="KW-0812">Transmembrane</keyword>